<comment type="similarity">
    <text evidence="1 3">Belongs to the short-chain dehydrogenases/reductases (SDR) family.</text>
</comment>
<dbReference type="Pfam" id="PF00106">
    <property type="entry name" value="adh_short"/>
    <property type="match status" value="1"/>
</dbReference>
<gene>
    <name evidence="4" type="ORF">QO019_004281</name>
</gene>
<evidence type="ECO:0000313" key="4">
    <source>
        <dbReference type="EMBL" id="MDQ0489409.1"/>
    </source>
</evidence>
<dbReference type="EMBL" id="JAUSWC010000015">
    <property type="protein sequence ID" value="MDQ0489409.1"/>
    <property type="molecule type" value="Genomic_DNA"/>
</dbReference>
<dbReference type="PRINTS" id="PR00081">
    <property type="entry name" value="GDHRDH"/>
</dbReference>
<proteinExistence type="inferred from homology"/>
<dbReference type="InterPro" id="IPR002347">
    <property type="entry name" value="SDR_fam"/>
</dbReference>
<sequence>MDINKATALVTGAGRGIGRHLAAQLAERGAKVYATARRPESIDLDGVEVLALDVTDPDSVAAAAEQARDVDLLVNNAGIGGGTLLGDLDGVRATMEVNFWGTLSVIRAFAPVLAGNGGGTILTIASSASWFVFPGTGAYAVSKAAVWSMGNALRQELAEQGTRLTSVHLGAADTDMTKGLDVPKMTAAEVARAALDGVESEVYEVVADEFTAMVKSSLSQDPRHFAARFHEFLTA</sequence>
<dbReference type="InterPro" id="IPR020904">
    <property type="entry name" value="Sc_DH/Rdtase_CS"/>
</dbReference>
<evidence type="ECO:0000256" key="2">
    <source>
        <dbReference type="ARBA" id="ARBA00023002"/>
    </source>
</evidence>
<comment type="caution">
    <text evidence="4">The sequence shown here is derived from an EMBL/GenBank/DDBJ whole genome shotgun (WGS) entry which is preliminary data.</text>
</comment>
<evidence type="ECO:0000256" key="1">
    <source>
        <dbReference type="ARBA" id="ARBA00006484"/>
    </source>
</evidence>
<dbReference type="Proteomes" id="UP001236795">
    <property type="component" value="Unassembled WGS sequence"/>
</dbReference>
<evidence type="ECO:0000313" key="5">
    <source>
        <dbReference type="Proteomes" id="UP001236795"/>
    </source>
</evidence>
<dbReference type="RefSeq" id="WP_258905406.1">
    <property type="nucleotide sequence ID" value="NZ_JAUSWC010000015.1"/>
</dbReference>
<dbReference type="InterPro" id="IPR036291">
    <property type="entry name" value="NAD(P)-bd_dom_sf"/>
</dbReference>
<reference evidence="4 5" key="1">
    <citation type="submission" date="2023-07" db="EMBL/GenBank/DDBJ databases">
        <title>Genomic Encyclopedia of Type Strains, Phase IV (KMG-IV): sequencing the most valuable type-strain genomes for metagenomic binning, comparative biology and taxonomic classification.</title>
        <authorList>
            <person name="Goeker M."/>
        </authorList>
    </citation>
    <scope>NUCLEOTIDE SEQUENCE [LARGE SCALE GENOMIC DNA]</scope>
    <source>
        <strain evidence="4 5">DSM 40573</strain>
    </source>
</reference>
<dbReference type="PRINTS" id="PR00080">
    <property type="entry name" value="SDRFAMILY"/>
</dbReference>
<dbReference type="Gene3D" id="3.40.50.720">
    <property type="entry name" value="NAD(P)-binding Rossmann-like Domain"/>
    <property type="match status" value="1"/>
</dbReference>
<accession>A0ABU0KJ82</accession>
<organism evidence="4 5">
    <name type="scientific">Streptomyces thermodiastaticus</name>
    <dbReference type="NCBI Taxonomy" id="44061"/>
    <lineage>
        <taxon>Bacteria</taxon>
        <taxon>Bacillati</taxon>
        <taxon>Actinomycetota</taxon>
        <taxon>Actinomycetes</taxon>
        <taxon>Kitasatosporales</taxon>
        <taxon>Streptomycetaceae</taxon>
        <taxon>Streptomyces</taxon>
    </lineage>
</organism>
<dbReference type="PROSITE" id="PS00061">
    <property type="entry name" value="ADH_SHORT"/>
    <property type="match status" value="1"/>
</dbReference>
<evidence type="ECO:0000256" key="3">
    <source>
        <dbReference type="RuleBase" id="RU000363"/>
    </source>
</evidence>
<keyword evidence="2" id="KW-0560">Oxidoreductase</keyword>
<dbReference type="PANTHER" id="PTHR43391:SF91">
    <property type="entry name" value="OS04G0390700 PROTEIN"/>
    <property type="match status" value="1"/>
</dbReference>
<keyword evidence="5" id="KW-1185">Reference proteome</keyword>
<dbReference type="PANTHER" id="PTHR43391">
    <property type="entry name" value="RETINOL DEHYDROGENASE-RELATED"/>
    <property type="match status" value="1"/>
</dbReference>
<protein>
    <submittedName>
        <fullName evidence="4">NAD(P)-dependent dehydrogenase (Short-subunit alcohol dehydrogenase family)</fullName>
    </submittedName>
</protein>
<dbReference type="NCBIfam" id="NF006119">
    <property type="entry name" value="PRK08264.1-5"/>
    <property type="match status" value="1"/>
</dbReference>
<name>A0ABU0KJ82_9ACTN</name>
<dbReference type="SUPFAM" id="SSF51735">
    <property type="entry name" value="NAD(P)-binding Rossmann-fold domains"/>
    <property type="match status" value="1"/>
</dbReference>